<feature type="compositionally biased region" description="Gly residues" evidence="1">
    <location>
        <begin position="17"/>
        <end position="29"/>
    </location>
</feature>
<keyword evidence="3" id="KW-1185">Reference proteome</keyword>
<feature type="region of interest" description="Disordered" evidence="1">
    <location>
        <begin position="1"/>
        <end position="92"/>
    </location>
</feature>
<accession>A0AAD7RH54</accession>
<reference evidence="2" key="1">
    <citation type="journal article" date="2023" name="Science">
        <title>Genome structures resolve the early diversification of teleost fishes.</title>
        <authorList>
            <person name="Parey E."/>
            <person name="Louis A."/>
            <person name="Montfort J."/>
            <person name="Bouchez O."/>
            <person name="Roques C."/>
            <person name="Iampietro C."/>
            <person name="Lluch J."/>
            <person name="Castinel A."/>
            <person name="Donnadieu C."/>
            <person name="Desvignes T."/>
            <person name="Floi Bucao C."/>
            <person name="Jouanno E."/>
            <person name="Wen M."/>
            <person name="Mejri S."/>
            <person name="Dirks R."/>
            <person name="Jansen H."/>
            <person name="Henkel C."/>
            <person name="Chen W.J."/>
            <person name="Zahm M."/>
            <person name="Cabau C."/>
            <person name="Klopp C."/>
            <person name="Thompson A.W."/>
            <person name="Robinson-Rechavi M."/>
            <person name="Braasch I."/>
            <person name="Lecointre G."/>
            <person name="Bobe J."/>
            <person name="Postlethwait J.H."/>
            <person name="Berthelot C."/>
            <person name="Roest Crollius H."/>
            <person name="Guiguen Y."/>
        </authorList>
    </citation>
    <scope>NUCLEOTIDE SEQUENCE</scope>
    <source>
        <strain evidence="2">NC1722</strain>
    </source>
</reference>
<dbReference type="Proteomes" id="UP001221898">
    <property type="component" value="Unassembled WGS sequence"/>
</dbReference>
<gene>
    <name evidence="2" type="ORF">AAFF_G00208840</name>
</gene>
<protein>
    <submittedName>
        <fullName evidence="2">Uncharacterized protein</fullName>
    </submittedName>
</protein>
<evidence type="ECO:0000313" key="2">
    <source>
        <dbReference type="EMBL" id="KAJ8384093.1"/>
    </source>
</evidence>
<feature type="compositionally biased region" description="Basic and acidic residues" evidence="1">
    <location>
        <begin position="73"/>
        <end position="87"/>
    </location>
</feature>
<comment type="caution">
    <text evidence="2">The sequence shown here is derived from an EMBL/GenBank/DDBJ whole genome shotgun (WGS) entry which is preliminary data.</text>
</comment>
<sequence>MSRYVPNVLMREERAGGPAGAGRGRGGGPWSERGLQQRVRPGAGVLTGAGSQAQLNSAVTAAETASPSPWRSYSERDGESHFPEHPAGRTCSSNRRRRAMMAQRLMGLTHAGAAALSRCPEAKRATPTETGLCGWYNTTAAPQTSACPRAFLFITNDSAFLFITNDSAFLFITNDSAFLFITNDRPTLSPSCSPPSDSKPHQDRRSRHALPLKPTAE</sequence>
<evidence type="ECO:0000313" key="3">
    <source>
        <dbReference type="Proteomes" id="UP001221898"/>
    </source>
</evidence>
<organism evidence="2 3">
    <name type="scientific">Aldrovandia affinis</name>
    <dbReference type="NCBI Taxonomy" id="143900"/>
    <lineage>
        <taxon>Eukaryota</taxon>
        <taxon>Metazoa</taxon>
        <taxon>Chordata</taxon>
        <taxon>Craniata</taxon>
        <taxon>Vertebrata</taxon>
        <taxon>Euteleostomi</taxon>
        <taxon>Actinopterygii</taxon>
        <taxon>Neopterygii</taxon>
        <taxon>Teleostei</taxon>
        <taxon>Notacanthiformes</taxon>
        <taxon>Halosauridae</taxon>
        <taxon>Aldrovandia</taxon>
    </lineage>
</organism>
<dbReference type="AlphaFoldDB" id="A0AAD7RH54"/>
<dbReference type="EMBL" id="JAINUG010000279">
    <property type="protein sequence ID" value="KAJ8384093.1"/>
    <property type="molecule type" value="Genomic_DNA"/>
</dbReference>
<proteinExistence type="predicted"/>
<name>A0AAD7RH54_9TELE</name>
<feature type="region of interest" description="Disordered" evidence="1">
    <location>
        <begin position="188"/>
        <end position="217"/>
    </location>
</feature>
<evidence type="ECO:0000256" key="1">
    <source>
        <dbReference type="SAM" id="MobiDB-lite"/>
    </source>
</evidence>
<feature type="compositionally biased region" description="Polar residues" evidence="1">
    <location>
        <begin position="49"/>
        <end position="71"/>
    </location>
</feature>